<dbReference type="AlphaFoldDB" id="A0A6J7EHT0"/>
<dbReference type="GO" id="GO:0005829">
    <property type="term" value="C:cytosol"/>
    <property type="evidence" value="ECO:0007669"/>
    <property type="project" value="TreeGrafter"/>
</dbReference>
<dbReference type="CDD" id="cd18787">
    <property type="entry name" value="SF2_C_DEAD"/>
    <property type="match status" value="1"/>
</dbReference>
<evidence type="ECO:0000256" key="4">
    <source>
        <dbReference type="ARBA" id="ARBA00022840"/>
    </source>
</evidence>
<evidence type="ECO:0000256" key="5">
    <source>
        <dbReference type="SAM" id="MobiDB-lite"/>
    </source>
</evidence>
<dbReference type="GO" id="GO:0003676">
    <property type="term" value="F:nucleic acid binding"/>
    <property type="evidence" value="ECO:0007669"/>
    <property type="project" value="InterPro"/>
</dbReference>
<dbReference type="Gene3D" id="3.40.50.300">
    <property type="entry name" value="P-loop containing nucleotide triphosphate hydrolases"/>
    <property type="match status" value="2"/>
</dbReference>
<feature type="domain" description="Helicase C-terminal" evidence="7">
    <location>
        <begin position="269"/>
        <end position="416"/>
    </location>
</feature>
<evidence type="ECO:0000259" key="7">
    <source>
        <dbReference type="PROSITE" id="PS51194"/>
    </source>
</evidence>
<dbReference type="CDD" id="cd00268">
    <property type="entry name" value="DEADc"/>
    <property type="match status" value="1"/>
</dbReference>
<dbReference type="InterPro" id="IPR050079">
    <property type="entry name" value="DEAD_box_RNA_helicase"/>
</dbReference>
<keyword evidence="4" id="KW-0067">ATP-binding</keyword>
<dbReference type="InterPro" id="IPR014001">
    <property type="entry name" value="Helicase_ATP-bd"/>
</dbReference>
<dbReference type="PROSITE" id="PS51192">
    <property type="entry name" value="HELICASE_ATP_BIND_1"/>
    <property type="match status" value="1"/>
</dbReference>
<evidence type="ECO:0000256" key="1">
    <source>
        <dbReference type="ARBA" id="ARBA00022741"/>
    </source>
</evidence>
<dbReference type="InterPro" id="IPR011545">
    <property type="entry name" value="DEAD/DEAH_box_helicase_dom"/>
</dbReference>
<proteinExistence type="predicted"/>
<dbReference type="GO" id="GO:0016787">
    <property type="term" value="F:hydrolase activity"/>
    <property type="evidence" value="ECO:0007669"/>
    <property type="project" value="UniProtKB-KW"/>
</dbReference>
<dbReference type="SUPFAM" id="SSF52540">
    <property type="entry name" value="P-loop containing nucleoside triphosphate hydrolases"/>
    <property type="match status" value="1"/>
</dbReference>
<dbReference type="InterPro" id="IPR001650">
    <property type="entry name" value="Helicase_C-like"/>
</dbReference>
<dbReference type="PANTHER" id="PTHR47959:SF13">
    <property type="entry name" value="ATP-DEPENDENT RNA HELICASE RHLE"/>
    <property type="match status" value="1"/>
</dbReference>
<reference evidence="8" key="1">
    <citation type="submission" date="2020-05" db="EMBL/GenBank/DDBJ databases">
        <authorList>
            <person name="Chiriac C."/>
            <person name="Salcher M."/>
            <person name="Ghai R."/>
            <person name="Kavagutti S V."/>
        </authorList>
    </citation>
    <scope>NUCLEOTIDE SEQUENCE</scope>
</reference>
<dbReference type="InterPro" id="IPR044742">
    <property type="entry name" value="DEAD/DEAH_RhlB"/>
</dbReference>
<evidence type="ECO:0000259" key="6">
    <source>
        <dbReference type="PROSITE" id="PS51192"/>
    </source>
</evidence>
<dbReference type="Pfam" id="PF00270">
    <property type="entry name" value="DEAD"/>
    <property type="match status" value="1"/>
</dbReference>
<dbReference type="SMART" id="SM00487">
    <property type="entry name" value="DEXDc"/>
    <property type="match status" value="1"/>
</dbReference>
<feature type="compositionally biased region" description="Basic and acidic residues" evidence="5">
    <location>
        <begin position="20"/>
        <end position="31"/>
    </location>
</feature>
<dbReference type="PANTHER" id="PTHR47959">
    <property type="entry name" value="ATP-DEPENDENT RNA HELICASE RHLE-RELATED"/>
    <property type="match status" value="1"/>
</dbReference>
<dbReference type="GO" id="GO:0005524">
    <property type="term" value="F:ATP binding"/>
    <property type="evidence" value="ECO:0007669"/>
    <property type="project" value="UniProtKB-KW"/>
</dbReference>
<dbReference type="InterPro" id="IPR027417">
    <property type="entry name" value="P-loop_NTPase"/>
</dbReference>
<feature type="region of interest" description="Disordered" evidence="5">
    <location>
        <begin position="1"/>
        <end position="36"/>
    </location>
</feature>
<gene>
    <name evidence="8" type="ORF">UFOPK3376_01684</name>
</gene>
<dbReference type="GO" id="GO:0003724">
    <property type="term" value="F:RNA helicase activity"/>
    <property type="evidence" value="ECO:0007669"/>
    <property type="project" value="TreeGrafter"/>
</dbReference>
<accession>A0A6J7EHT0</accession>
<dbReference type="Pfam" id="PF00271">
    <property type="entry name" value="Helicase_C"/>
    <property type="match status" value="1"/>
</dbReference>
<dbReference type="PROSITE" id="PS51194">
    <property type="entry name" value="HELICASE_CTER"/>
    <property type="match status" value="1"/>
</dbReference>
<evidence type="ECO:0000256" key="3">
    <source>
        <dbReference type="ARBA" id="ARBA00022806"/>
    </source>
</evidence>
<name>A0A6J7EHT0_9ZZZZ</name>
<evidence type="ECO:0000313" key="8">
    <source>
        <dbReference type="EMBL" id="CAB4882526.1"/>
    </source>
</evidence>
<evidence type="ECO:0000256" key="2">
    <source>
        <dbReference type="ARBA" id="ARBA00022801"/>
    </source>
</evidence>
<dbReference type="SMART" id="SM00490">
    <property type="entry name" value="HELICc"/>
    <property type="match status" value="1"/>
</dbReference>
<feature type="domain" description="Helicase ATP-binding" evidence="6">
    <location>
        <begin position="74"/>
        <end position="246"/>
    </location>
</feature>
<organism evidence="8">
    <name type="scientific">freshwater metagenome</name>
    <dbReference type="NCBI Taxonomy" id="449393"/>
    <lineage>
        <taxon>unclassified sequences</taxon>
        <taxon>metagenomes</taxon>
        <taxon>ecological metagenomes</taxon>
    </lineage>
</organism>
<protein>
    <submittedName>
        <fullName evidence="8">Unannotated protein</fullName>
    </submittedName>
</protein>
<keyword evidence="2" id="KW-0378">Hydrolase</keyword>
<keyword evidence="3" id="KW-0347">Helicase</keyword>
<dbReference type="EMBL" id="CAFBLP010000040">
    <property type="protein sequence ID" value="CAB4882526.1"/>
    <property type="molecule type" value="Genomic_DNA"/>
</dbReference>
<sequence>MPDSPAHLGAARGRRTRPHKTADDSTSEHTESPSTIAPIYTPTGFAALGVPPDVDAGLAAAGFAQPFAIQTEAIPVALTGADVCGRARTGSGKTLAFGVPLLARLSGKAQPNKPRGLILVPTRELALQVAEVLEPVANACGFGVLAVYGGSSRHKQIDVLNEGVEVVVATPLRLIDLLKNNELDLDQIEVLVLDEADRMADDGFTPQVEWILRKITGEHQTMLFSATLDGDVGHLVRRYLKDPIEVSIDAPTDTVGTMHHLFLAVHRMDKDKVVASIASSFERVIVFCATKRTCDRATLALQELGVRAMAIHGDLPQPSREKALKRFTIGEIAILVATDVAARGIDIDDIGAVIHYEPAADGKAYLHRSGRTARAGKDGWAVTLAEYNQHVQCTVLQRALRLPFTKPFEVFSNNPKLRNLHEFDFLVQ</sequence>
<keyword evidence="1" id="KW-0547">Nucleotide-binding</keyword>